<dbReference type="PANTHER" id="PTHR35889">
    <property type="entry name" value="CYCLOINULO-OLIGOSACCHARIDE FRUCTANOTRANSFERASE-RELATED"/>
    <property type="match status" value="1"/>
</dbReference>
<dbReference type="PANTHER" id="PTHR35889:SF3">
    <property type="entry name" value="F-BOX DOMAIN-CONTAINING PROTEIN"/>
    <property type="match status" value="1"/>
</dbReference>
<feature type="domain" description="DUF1549" evidence="2">
    <location>
        <begin position="54"/>
        <end position="236"/>
    </location>
</feature>
<evidence type="ECO:0000256" key="1">
    <source>
        <dbReference type="SAM" id="MobiDB-lite"/>
    </source>
</evidence>
<feature type="non-terminal residue" evidence="3">
    <location>
        <position position="268"/>
    </location>
</feature>
<dbReference type="InterPro" id="IPR011444">
    <property type="entry name" value="DUF1549"/>
</dbReference>
<proteinExistence type="predicted"/>
<feature type="region of interest" description="Disordered" evidence="1">
    <location>
        <begin position="239"/>
        <end position="268"/>
    </location>
</feature>
<dbReference type="AlphaFoldDB" id="A0A382P2T8"/>
<dbReference type="EMBL" id="UINC01104492">
    <property type="protein sequence ID" value="SVC67673.1"/>
    <property type="molecule type" value="Genomic_DNA"/>
</dbReference>
<name>A0A382P2T8_9ZZZZ</name>
<dbReference type="Pfam" id="PF07583">
    <property type="entry name" value="PSCyt2"/>
    <property type="match status" value="1"/>
</dbReference>
<protein>
    <recommendedName>
        <fullName evidence="2">DUF1549 domain-containing protein</fullName>
    </recommendedName>
</protein>
<feature type="non-terminal residue" evidence="3">
    <location>
        <position position="1"/>
    </location>
</feature>
<organism evidence="3">
    <name type="scientific">marine metagenome</name>
    <dbReference type="NCBI Taxonomy" id="408172"/>
    <lineage>
        <taxon>unclassified sequences</taxon>
        <taxon>metagenomes</taxon>
        <taxon>ecological metagenomes</taxon>
    </lineage>
</organism>
<evidence type="ECO:0000313" key="3">
    <source>
        <dbReference type="EMBL" id="SVC67673.1"/>
    </source>
</evidence>
<reference evidence="3" key="1">
    <citation type="submission" date="2018-05" db="EMBL/GenBank/DDBJ databases">
        <authorList>
            <person name="Lanie J.A."/>
            <person name="Ng W.-L."/>
            <person name="Kazmierczak K.M."/>
            <person name="Andrzejewski T.M."/>
            <person name="Davidsen T.M."/>
            <person name="Wayne K.J."/>
            <person name="Tettelin H."/>
            <person name="Glass J.I."/>
            <person name="Rusch D."/>
            <person name="Podicherti R."/>
            <person name="Tsui H.-C.T."/>
            <person name="Winkler M.E."/>
        </authorList>
    </citation>
    <scope>NUCLEOTIDE SEQUENCE</scope>
</reference>
<evidence type="ECO:0000259" key="2">
    <source>
        <dbReference type="Pfam" id="PF07583"/>
    </source>
</evidence>
<gene>
    <name evidence="3" type="ORF">METZ01_LOCUS320527</name>
</gene>
<sequence>VYFILLFEMKAIARLSCLGPLLVGVFGSPVQAVGPPFNPTPQKTAIMREAVKRINLAIENKLEEKQISYNPTLNDYLFVRRIYVDLTGTIPTYEQVTSFVRNKDPYKRTRLVNQLLASEGYVSHTYNYFADMLRIQTRMPGSNLRADPFVAWLKDSLHQDKPYNHIVYEMVSASGRLHENPAVGYHLRDVDMKLDHVSFMSKIFLAKDISCAQCHDHPFEEWTQMDYYSLAAFLGGLETKGKSQSSGKKDKGKKPGPTPSDTVKDRML</sequence>
<accession>A0A382P2T8</accession>